<dbReference type="SUPFAM" id="SSF48452">
    <property type="entry name" value="TPR-like"/>
    <property type="match status" value="2"/>
</dbReference>
<keyword evidence="5" id="KW-0472">Membrane</keyword>
<sequence length="1207" mass="131032">MTEREIVLSAIERSDPESRAAYLDEACAGDAPLRARVEALVRSEVESGSYGGADFTLVPLSNPSATVVSSAGSPNTKALPPSNPSADTLVSARPSPAPRRGEEVGTVIADRYTLVEMIGAGGMGSVYLADQTEPVKRQVALKLIRFGAGSKEVLARFDAERQALALMDHPNIARVYDGGTTTAGQPFFVMELVRGAPVTAFCDRHRLSVGARLELFVSVCQAVQHAHQKGIIHRDLKPGNILVTEVDGRPAPKVIDFGVAKATELKLTDLSLPDLGAIVGTPAYMSPEQADPSSADVDTRTDVYALGVVLYELLVGAPPIDGRELKRGTLLEVLRIVREVEPPRPSTKLSTAEGIQLIAANRNTGPTELAKALRGELDWVVMKALEKDRARRYETVDALARDVQRYLADEPVEARPPNRWYKARKFARRNRGPVLAAALVFVALVCGIVGASWGLRRALAAEELAHDRLAQVERAREEAENAFADSKSARAETERALAGSERERERTKNALADSERARGETKNALADSERARGETKNALADSERARGETKNALADSERARAKAETARKQAAAVSDYLVSAFRKPDPATDGRQLKVVDLLDRAAEQLDGDKNMGALTRARLRDALGQTFFSLGLPERAVALQEKALADYQNELGPNDPDTLGVMHRLSFGLGQTPRIDDAIRVGEDLLARRREVLGPDHPDTLLTMTQLAGRYWSAKRLNDAIRLSEQGLAGLRKVWGPEHPELPNAITNLGMLYQAAGRTADAVKLHEEAVALLKMHKGIDHADTVLALNFLGRVYADAGRTADAIALQRDTVARMEEKFGPDHHRTLDAMSKLVQTYYQFGKAPDALPVSTEALKRAKGAKEQNAGAVLTAMHDLAMNYSFLNRPEEALALLQEVVTAATTKLGATHHTTITATHDLGVALRRAGKPAEAIPVLERALAARKAARSEDDTGLQRTITQLASAYEAVGRATDAVPLLEQLLVVQKAKLDPDHRDLLVTMANLGIAYGSSGRTSDAVRMHEQVVTAFKKKFGPVSPDTQTVIQYLGTSYLKDNQLDRAATTYRDLLTATRPLLPADDPDLARTLAGLGEVLLTAQKLPEAETVLRECLKIREKKLPNDWRTFHTKSMLGAVAVGQEQFDAAAPLLIGGYEGLKTRADKIPGSQKALLPGAVDRLIELYTATKQPIEVAKWQNERAKYPPPQAPAPREK</sequence>
<keyword evidence="5" id="KW-0812">Transmembrane</keyword>
<evidence type="ECO:0000256" key="4">
    <source>
        <dbReference type="SAM" id="MobiDB-lite"/>
    </source>
</evidence>
<dbReference type="PANTHER" id="PTHR46082:SF6">
    <property type="entry name" value="AAA+ ATPASE DOMAIN-CONTAINING PROTEIN-RELATED"/>
    <property type="match status" value="1"/>
</dbReference>
<dbReference type="PROSITE" id="PS00108">
    <property type="entry name" value="PROTEIN_KINASE_ST"/>
    <property type="match status" value="1"/>
</dbReference>
<feature type="region of interest" description="Disordered" evidence="4">
    <location>
        <begin position="480"/>
        <end position="556"/>
    </location>
</feature>
<dbReference type="PANTHER" id="PTHR46082">
    <property type="entry name" value="ATP/GTP-BINDING PROTEIN-RELATED"/>
    <property type="match status" value="1"/>
</dbReference>
<dbReference type="RefSeq" id="WP_210655942.1">
    <property type="nucleotide sequence ID" value="NZ_JAGKQQ010000001.1"/>
</dbReference>
<reference evidence="7 8" key="1">
    <citation type="submission" date="2021-04" db="EMBL/GenBank/DDBJ databases">
        <authorList>
            <person name="Ivanova A."/>
        </authorList>
    </citation>
    <scope>NUCLEOTIDE SEQUENCE [LARGE SCALE GENOMIC DNA]</scope>
    <source>
        <strain evidence="7 8">G18</strain>
    </source>
</reference>
<keyword evidence="8" id="KW-1185">Reference proteome</keyword>
<accession>A0ABS5BTW2</accession>
<keyword evidence="2 3" id="KW-0067">ATP-binding</keyword>
<dbReference type="Pfam" id="PF13374">
    <property type="entry name" value="TPR_10"/>
    <property type="match status" value="2"/>
</dbReference>
<organism evidence="7 8">
    <name type="scientific">Gemmata palustris</name>
    <dbReference type="NCBI Taxonomy" id="2822762"/>
    <lineage>
        <taxon>Bacteria</taxon>
        <taxon>Pseudomonadati</taxon>
        <taxon>Planctomycetota</taxon>
        <taxon>Planctomycetia</taxon>
        <taxon>Gemmatales</taxon>
        <taxon>Gemmataceae</taxon>
        <taxon>Gemmata</taxon>
    </lineage>
</organism>
<feature type="region of interest" description="Disordered" evidence="4">
    <location>
        <begin position="67"/>
        <end position="102"/>
    </location>
</feature>
<dbReference type="InterPro" id="IPR011009">
    <property type="entry name" value="Kinase-like_dom_sf"/>
</dbReference>
<dbReference type="PROSITE" id="PS50011">
    <property type="entry name" value="PROTEIN_KINASE_DOM"/>
    <property type="match status" value="1"/>
</dbReference>
<dbReference type="Gene3D" id="3.30.200.20">
    <property type="entry name" value="Phosphorylase Kinase, domain 1"/>
    <property type="match status" value="1"/>
</dbReference>
<dbReference type="InterPro" id="IPR011990">
    <property type="entry name" value="TPR-like_helical_dom_sf"/>
</dbReference>
<feature type="transmembrane region" description="Helical" evidence="5">
    <location>
        <begin position="434"/>
        <end position="455"/>
    </location>
</feature>
<dbReference type="PROSITE" id="PS00107">
    <property type="entry name" value="PROTEIN_KINASE_ATP"/>
    <property type="match status" value="1"/>
</dbReference>
<dbReference type="SMART" id="SM00220">
    <property type="entry name" value="S_TKc"/>
    <property type="match status" value="1"/>
</dbReference>
<evidence type="ECO:0000256" key="2">
    <source>
        <dbReference type="ARBA" id="ARBA00022840"/>
    </source>
</evidence>
<dbReference type="InterPro" id="IPR017441">
    <property type="entry name" value="Protein_kinase_ATP_BS"/>
</dbReference>
<feature type="compositionally biased region" description="Polar residues" evidence="4">
    <location>
        <begin position="67"/>
        <end position="76"/>
    </location>
</feature>
<keyword evidence="5" id="KW-1133">Transmembrane helix</keyword>
<keyword evidence="1 3" id="KW-0547">Nucleotide-binding</keyword>
<dbReference type="EMBL" id="JAGKQQ010000001">
    <property type="protein sequence ID" value="MBP3957151.1"/>
    <property type="molecule type" value="Genomic_DNA"/>
</dbReference>
<evidence type="ECO:0000313" key="8">
    <source>
        <dbReference type="Proteomes" id="UP000676565"/>
    </source>
</evidence>
<evidence type="ECO:0000256" key="1">
    <source>
        <dbReference type="ARBA" id="ARBA00022741"/>
    </source>
</evidence>
<dbReference type="InterPro" id="IPR019734">
    <property type="entry name" value="TPR_rpt"/>
</dbReference>
<dbReference type="Gene3D" id="1.25.40.10">
    <property type="entry name" value="Tetratricopeptide repeat domain"/>
    <property type="match status" value="3"/>
</dbReference>
<evidence type="ECO:0000313" key="7">
    <source>
        <dbReference type="EMBL" id="MBP3957151.1"/>
    </source>
</evidence>
<evidence type="ECO:0000256" key="3">
    <source>
        <dbReference type="PROSITE-ProRule" id="PRU10141"/>
    </source>
</evidence>
<gene>
    <name evidence="7" type="ORF">J8F10_17950</name>
</gene>
<dbReference type="InterPro" id="IPR053137">
    <property type="entry name" value="NLR-like"/>
</dbReference>
<protein>
    <submittedName>
        <fullName evidence="7">Tetratricopeptide repeat protein</fullName>
    </submittedName>
</protein>
<dbReference type="CDD" id="cd14014">
    <property type="entry name" value="STKc_PknB_like"/>
    <property type="match status" value="1"/>
</dbReference>
<feature type="binding site" evidence="3">
    <location>
        <position position="142"/>
    </location>
    <ligand>
        <name>ATP</name>
        <dbReference type="ChEBI" id="CHEBI:30616"/>
    </ligand>
</feature>
<feature type="compositionally biased region" description="Basic and acidic residues" evidence="4">
    <location>
        <begin position="487"/>
        <end position="556"/>
    </location>
</feature>
<name>A0ABS5BTW2_9BACT</name>
<proteinExistence type="predicted"/>
<feature type="domain" description="Protein kinase" evidence="6">
    <location>
        <begin position="112"/>
        <end position="407"/>
    </location>
</feature>
<comment type="caution">
    <text evidence="7">The sequence shown here is derived from an EMBL/GenBank/DDBJ whole genome shotgun (WGS) entry which is preliminary data.</text>
</comment>
<evidence type="ECO:0000256" key="5">
    <source>
        <dbReference type="SAM" id="Phobius"/>
    </source>
</evidence>
<dbReference type="Proteomes" id="UP000676565">
    <property type="component" value="Unassembled WGS sequence"/>
</dbReference>
<dbReference type="SUPFAM" id="SSF56112">
    <property type="entry name" value="Protein kinase-like (PK-like)"/>
    <property type="match status" value="1"/>
</dbReference>
<dbReference type="InterPro" id="IPR008271">
    <property type="entry name" value="Ser/Thr_kinase_AS"/>
</dbReference>
<dbReference type="Pfam" id="PF13424">
    <property type="entry name" value="TPR_12"/>
    <property type="match status" value="5"/>
</dbReference>
<dbReference type="Gene3D" id="1.10.510.10">
    <property type="entry name" value="Transferase(Phosphotransferase) domain 1"/>
    <property type="match status" value="1"/>
</dbReference>
<evidence type="ECO:0000259" key="6">
    <source>
        <dbReference type="PROSITE" id="PS50011"/>
    </source>
</evidence>
<dbReference type="Pfam" id="PF00069">
    <property type="entry name" value="Pkinase"/>
    <property type="match status" value="1"/>
</dbReference>
<dbReference type="SMART" id="SM00028">
    <property type="entry name" value="TPR"/>
    <property type="match status" value="5"/>
</dbReference>
<dbReference type="InterPro" id="IPR000719">
    <property type="entry name" value="Prot_kinase_dom"/>
</dbReference>